<dbReference type="InterPro" id="IPR040694">
    <property type="entry name" value="UGGT_TRXL_2"/>
</dbReference>
<evidence type="ECO:0000256" key="4">
    <source>
        <dbReference type="ARBA" id="ARBA00022824"/>
    </source>
</evidence>
<dbReference type="EMBL" id="AUPL01003078">
    <property type="protein sequence ID" value="ESL09205.1"/>
    <property type="molecule type" value="Genomic_DNA"/>
</dbReference>
<comment type="cofactor">
    <cofactor evidence="1">
        <name>Ca(2+)</name>
        <dbReference type="ChEBI" id="CHEBI:29108"/>
    </cofactor>
</comment>
<dbReference type="CDD" id="cd06432">
    <property type="entry name" value="GT8_HUGT1_C_like"/>
    <property type="match status" value="1"/>
</dbReference>
<dbReference type="InterPro" id="IPR040692">
    <property type="entry name" value="UGGT_TRXL_3"/>
</dbReference>
<dbReference type="InterPro" id="IPR009448">
    <property type="entry name" value="UDP-g_GGtrans"/>
</dbReference>
<keyword evidence="6" id="KW-0472">Membrane</keyword>
<keyword evidence="6" id="KW-0812">Transmembrane</keyword>
<evidence type="ECO:0000259" key="7">
    <source>
        <dbReference type="Pfam" id="PF18400"/>
    </source>
</evidence>
<dbReference type="VEuPathDB" id="TriTrypDB:TRSC58_03078"/>
<dbReference type="PANTHER" id="PTHR11226:SF0">
    <property type="entry name" value="UDP-GLUCOSE:GLYCOPROTEIN GLUCOSYLTRANSFERASE"/>
    <property type="match status" value="1"/>
</dbReference>
<comment type="caution">
    <text evidence="11">The sequence shown here is derived from an EMBL/GenBank/DDBJ whole genome shotgun (WGS) entry which is preliminary data.</text>
</comment>
<feature type="domain" description="UGGT thioredoxin-like" evidence="7">
    <location>
        <begin position="54"/>
        <end position="250"/>
    </location>
</feature>
<dbReference type="OrthoDB" id="27683at2759"/>
<dbReference type="PANTHER" id="PTHR11226">
    <property type="entry name" value="UDP-GLUCOSE GLYCOPROTEIN:GLUCOSYLTRANSFERASE"/>
    <property type="match status" value="1"/>
</dbReference>
<dbReference type="GO" id="GO:0018279">
    <property type="term" value="P:protein N-linked glycosylation via asparagine"/>
    <property type="evidence" value="ECO:0007669"/>
    <property type="project" value="TreeGrafter"/>
</dbReference>
<dbReference type="GO" id="GO:0003980">
    <property type="term" value="F:UDP-glucose:glycoprotein glucosyltransferase activity"/>
    <property type="evidence" value="ECO:0007669"/>
    <property type="project" value="InterPro"/>
</dbReference>
<name>A0A061J4G1_TRYRA</name>
<evidence type="ECO:0000259" key="10">
    <source>
        <dbReference type="Pfam" id="PF18404"/>
    </source>
</evidence>
<dbReference type="Gene3D" id="3.90.550.10">
    <property type="entry name" value="Spore Coat Polysaccharide Biosynthesis Protein SpsA, Chain A"/>
    <property type="match status" value="1"/>
</dbReference>
<keyword evidence="11" id="KW-0808">Transferase</keyword>
<evidence type="ECO:0000256" key="2">
    <source>
        <dbReference type="ARBA" id="ARBA00004319"/>
    </source>
</evidence>
<dbReference type="Proteomes" id="UP000031737">
    <property type="component" value="Unassembled WGS sequence"/>
</dbReference>
<dbReference type="GO" id="GO:0051082">
    <property type="term" value="F:unfolded protein binding"/>
    <property type="evidence" value="ECO:0007669"/>
    <property type="project" value="TreeGrafter"/>
</dbReference>
<dbReference type="Pfam" id="PF18404">
    <property type="entry name" value="Glyco_transf_24"/>
    <property type="match status" value="1"/>
</dbReference>
<evidence type="ECO:0000313" key="12">
    <source>
        <dbReference type="Proteomes" id="UP000031737"/>
    </source>
</evidence>
<feature type="transmembrane region" description="Helical" evidence="6">
    <location>
        <begin position="21"/>
        <end position="39"/>
    </location>
</feature>
<dbReference type="Pfam" id="PF06427">
    <property type="entry name" value="UDP-g_GGTase"/>
    <property type="match status" value="1"/>
</dbReference>
<comment type="subcellular location">
    <subcellularLocation>
        <location evidence="2">Endoplasmic reticulum lumen</location>
    </subcellularLocation>
</comment>
<evidence type="ECO:0000259" key="8">
    <source>
        <dbReference type="Pfam" id="PF18401"/>
    </source>
</evidence>
<dbReference type="Pfam" id="PF18402">
    <property type="entry name" value="Thioredoxin_14"/>
    <property type="match status" value="1"/>
</dbReference>
<dbReference type="GO" id="GO:0036503">
    <property type="term" value="P:ERAD pathway"/>
    <property type="evidence" value="ECO:0007669"/>
    <property type="project" value="TreeGrafter"/>
</dbReference>
<dbReference type="Pfam" id="PF18401">
    <property type="entry name" value="Thioredoxin_13"/>
    <property type="match status" value="1"/>
</dbReference>
<evidence type="ECO:0000256" key="1">
    <source>
        <dbReference type="ARBA" id="ARBA00001913"/>
    </source>
</evidence>
<feature type="domain" description="UGGT thioredoxin-like" evidence="8">
    <location>
        <begin position="343"/>
        <end position="453"/>
    </location>
</feature>
<protein>
    <submittedName>
        <fullName evidence="11">UDP-glucose:glycoprotein glucosyltransferase</fullName>
    </submittedName>
</protein>
<feature type="domain" description="UGGT thioredoxin-like" evidence="9">
    <location>
        <begin position="508"/>
        <end position="763"/>
    </location>
</feature>
<reference evidence="11 12" key="1">
    <citation type="submission" date="2013-07" db="EMBL/GenBank/DDBJ databases">
        <authorList>
            <person name="Stoco P.H."/>
            <person name="Wagner G."/>
            <person name="Gerber A."/>
            <person name="Zaha A."/>
            <person name="Thompson C."/>
            <person name="Bartholomeu D.C."/>
            <person name="Luckemeyer D.D."/>
            <person name="Bahia D."/>
            <person name="Loreto E."/>
            <person name="Prestes E.B."/>
            <person name="Lima F.M."/>
            <person name="Rodrigues-Luiz G."/>
            <person name="Vallejo G.A."/>
            <person name="Filho J.F."/>
            <person name="Monteiro K.M."/>
            <person name="Tyler K.M."/>
            <person name="de Almeida L.G."/>
            <person name="Ortiz M.F."/>
            <person name="Siervo M.A."/>
            <person name="de Moraes M.H."/>
            <person name="Cunha O.L."/>
            <person name="Mendonca-Neto R."/>
            <person name="Silva R."/>
            <person name="Teixeira S.M."/>
            <person name="Murta S.M."/>
            <person name="Sincero T.C."/>
            <person name="Mendes T.A."/>
            <person name="Urmenyi T.P."/>
            <person name="Silva V.G."/>
            <person name="da Rocha W.D."/>
            <person name="Andersson B."/>
            <person name="Romanha A.J."/>
            <person name="Steindel M."/>
            <person name="de Vasconcelos A.T."/>
            <person name="Grisard E.C."/>
        </authorList>
    </citation>
    <scope>NUCLEOTIDE SEQUENCE [LARGE SCALE GENOMIC DNA]</scope>
    <source>
        <strain evidence="11 12">SC58</strain>
    </source>
</reference>
<dbReference type="InterPro" id="IPR040693">
    <property type="entry name" value="UGGT_TRXL_1"/>
</dbReference>
<dbReference type="InterPro" id="IPR040497">
    <property type="entry name" value="Glyco_transf_24"/>
</dbReference>
<evidence type="ECO:0000259" key="9">
    <source>
        <dbReference type="Pfam" id="PF18402"/>
    </source>
</evidence>
<keyword evidence="6" id="KW-1133">Transmembrane helix</keyword>
<dbReference type="SUPFAM" id="SSF53448">
    <property type="entry name" value="Nucleotide-diphospho-sugar transferases"/>
    <property type="match status" value="1"/>
</dbReference>
<dbReference type="Pfam" id="PF18400">
    <property type="entry name" value="Thioredoxin_12"/>
    <property type="match status" value="1"/>
</dbReference>
<dbReference type="GO" id="GO:0005788">
    <property type="term" value="C:endoplasmic reticulum lumen"/>
    <property type="evidence" value="ECO:0007669"/>
    <property type="project" value="UniProtKB-SubCell"/>
</dbReference>
<keyword evidence="4" id="KW-0256">Endoplasmic reticulum</keyword>
<evidence type="ECO:0000256" key="6">
    <source>
        <dbReference type="SAM" id="Phobius"/>
    </source>
</evidence>
<keyword evidence="12" id="KW-1185">Reference proteome</keyword>
<proteinExistence type="predicted"/>
<gene>
    <name evidence="11" type="ORF">TRSC58_03078</name>
</gene>
<dbReference type="UniPathway" id="UPA00378"/>
<keyword evidence="5" id="KW-0325">Glycoprotein</keyword>
<accession>A0A061J4G1</accession>
<evidence type="ECO:0000256" key="3">
    <source>
        <dbReference type="ARBA" id="ARBA00022729"/>
    </source>
</evidence>
<feature type="domain" description="Glucosyltransferase 24 catalytic" evidence="10">
    <location>
        <begin position="1360"/>
        <end position="1635"/>
    </location>
</feature>
<organism evidence="11 12">
    <name type="scientific">Trypanosoma rangeli SC58</name>
    <dbReference type="NCBI Taxonomy" id="429131"/>
    <lineage>
        <taxon>Eukaryota</taxon>
        <taxon>Discoba</taxon>
        <taxon>Euglenozoa</taxon>
        <taxon>Kinetoplastea</taxon>
        <taxon>Metakinetoplastina</taxon>
        <taxon>Trypanosomatida</taxon>
        <taxon>Trypanosomatidae</taxon>
        <taxon>Trypanosoma</taxon>
        <taxon>Herpetosoma</taxon>
    </lineage>
</organism>
<dbReference type="InterPro" id="IPR029044">
    <property type="entry name" value="Nucleotide-diphossugar_trans"/>
</dbReference>
<sequence length="1652" mass="185373">MLTTVCRRDWGKGIRLLDATLTLLLLLGVSSVLFGALAVEGKGVQVTVTAPWTETPLLQEGCEMVAARGALVGDFYHCLQEVWQRVQAMNNVGGALGLTQKSQNDVLLDMMVKDKWSSIQVDLARMKLAARLYSPAVEAHWQLARTARKLAGGCSIEGRPFVLVAGKVVCSEDLLEDVLAAPGFADKPWKDEGDETFALFTGLDHIHPGSMGRRVIILYGVVGEEQTMRLLQVAERHLHAVRLAFRHLPVVGRMWEEALHVQGYGVTVDLKNVEYKVINEKKNDGAETDTDDADTINEAESLGPVGGFNIALLAQRYPQLRPQLTTFAGHLADMIDRDEVRVDFQMWETQHMGIAAAQQVMDAANEKRLGVLMNFMTKFPLYASKLSKMGASANKKMNTTMQEELSAFAGVLHLGTPQIFLNGRRVSSADFNLFSLLEKLEADEEVYEGVQRVLTSYRVPSANDDGFVSVNKDGLNQVVKLLTRNANQHIASSGLERDDTAPRVWLSKQKIVWLNNLEQDVRFVYMPSALRSILRMGFNGAPTIPRKNLIHVVSVVDPTTPGGAQDIGTILRLEQSSQPIRVGIVFADRKWTPQISSFTEEGSVHVQPSLSSVTAFIAATVWELMNGEEHLQEVLEFLSEITFTLVQHGSIKEEEVLGFSSNVLTLSGKRGVMDIITDPSFVEHYQATQENLRKLKLDKFPLTLINGNIFQENVMQSLRQGFLTELLHVRDLVENGALTDADNVDFYEVILRLSGARERYNDALYKDKTYMDWTLKPVLDFLHHRPFLLPPGKSKRTPLVSSVLVIQSPVGATALGALVKATSNLLQCVDETEKCMHVRLTYATCDVATEAKHRTLVGDLERLLLSRKERGDGNQRLQLVQEFLLKIIAQNKTRQLHDSEAYESWVSNVEFSAELQKLLDVFDADLSAQLQTQRGVLNGFCAQVKAEASSTVLSWSDEALAGEQKKDEETVYYYVNGRRFVYDDSFAEEDFKEADKHELSLAVAMSEALGEIDFTTLSHELQQSDLDSPFYASKVAALTELWRRSAARGSPTEEERSLPSTSGLTSFVVQPVNAGTEPRHTLTIVIDPVAQQSQLPVSLCDYVTRSPLGVSCIVHMGTPQRAVKPMRNFYQFVSELEIRFDAVGRVIPPTAVFHRLPSQHLLTLGVEEPESWTVFPLDAKYDLDNIILDKLPSSSQYVHATYRINSILLTGSAREAGRSAPARGLPLLIRSTNTNPSAGIARDTIAMAILGYFQLQSTPGVWYLTVQPGDYAETFYISQVNGIRVNDAPNNRHSDGFNYTAGQNISVVVSSFTGKFLTLDVSKAPGRERITMEDIEAAYPEHADWPPAGPRTKKPRRPTLNIFSVASGHLYERFLRMMIHSVMQTSSDIHGANTTRIKFWFIENFLSPQFKTLIPLLAKHYGFDVALVTYRWPWWLHKQTEKQRIIWAYKVLFLDVLFPLDVERVIFVDADQTVQADLHGLYNMNIGDAPTAYTPFCRKHPNPATKNFRFWDQGFWVKHLRGRPYHISAIYLVNLRRLRAIAGGDKYRMVYSQLSPDPNSLANLDQDLPNFMQEEVPIYSLPEEWLWCETWCGAESKSRAKTIDLCNNPLTKMPKLDNAKLIIPNWEETDTELEALSEKLLKQHGQQEREAN</sequence>
<evidence type="ECO:0000256" key="5">
    <source>
        <dbReference type="ARBA" id="ARBA00023180"/>
    </source>
</evidence>
<evidence type="ECO:0000313" key="11">
    <source>
        <dbReference type="EMBL" id="ESL09205.1"/>
    </source>
</evidence>
<keyword evidence="3" id="KW-0732">Signal</keyword>